<evidence type="ECO:0000256" key="1">
    <source>
        <dbReference type="ARBA" id="ARBA00023211"/>
    </source>
</evidence>
<feature type="domain" description="ATP-grasp" evidence="4">
    <location>
        <begin position="335"/>
        <end position="583"/>
    </location>
</feature>
<dbReference type="Gene3D" id="3.30.1490.20">
    <property type="entry name" value="ATP-grasp fold, A domain"/>
    <property type="match status" value="1"/>
</dbReference>
<reference evidence="6 7" key="1">
    <citation type="submission" date="2024-02" db="EMBL/GenBank/DDBJ databases">
        <title>A novel Wenzhouxiangellaceae bacterium, isolated from coastal sediments.</title>
        <authorList>
            <person name="Du Z.-J."/>
            <person name="Ye Y.-Q."/>
            <person name="Zhang X.-Y."/>
        </authorList>
    </citation>
    <scope>NUCLEOTIDE SEQUENCE [LARGE SCALE GENOMIC DNA]</scope>
    <source>
        <strain evidence="6 7">CH-27</strain>
    </source>
</reference>
<proteinExistence type="predicted"/>
<dbReference type="GO" id="GO:0005737">
    <property type="term" value="C:cytoplasm"/>
    <property type="evidence" value="ECO:0007669"/>
    <property type="project" value="TreeGrafter"/>
</dbReference>
<organism evidence="6 7">
    <name type="scientific">Elongatibacter sediminis</name>
    <dbReference type="NCBI Taxonomy" id="3119006"/>
    <lineage>
        <taxon>Bacteria</taxon>
        <taxon>Pseudomonadati</taxon>
        <taxon>Pseudomonadota</taxon>
        <taxon>Gammaproteobacteria</taxon>
        <taxon>Chromatiales</taxon>
        <taxon>Wenzhouxiangellaceae</taxon>
        <taxon>Elongatibacter</taxon>
    </lineage>
</organism>
<evidence type="ECO:0000256" key="2">
    <source>
        <dbReference type="PROSITE-ProRule" id="PRU00409"/>
    </source>
</evidence>
<accession>A0AAW9RAG8</accession>
<dbReference type="GO" id="GO:0018169">
    <property type="term" value="F:ribosomal S6-glutamic acid ligase activity"/>
    <property type="evidence" value="ECO:0007669"/>
    <property type="project" value="TreeGrafter"/>
</dbReference>
<evidence type="ECO:0000313" key="6">
    <source>
        <dbReference type="EMBL" id="MEJ8566064.1"/>
    </source>
</evidence>
<dbReference type="InterPro" id="IPR013815">
    <property type="entry name" value="ATP_grasp_subdomain_1"/>
</dbReference>
<dbReference type="Gene3D" id="3.40.630.30">
    <property type="match status" value="1"/>
</dbReference>
<dbReference type="RefSeq" id="WP_354693388.1">
    <property type="nucleotide sequence ID" value="NZ_JAZHOG010000001.1"/>
</dbReference>
<dbReference type="PROSITE" id="PS51186">
    <property type="entry name" value="GNAT"/>
    <property type="match status" value="1"/>
</dbReference>
<evidence type="ECO:0000259" key="4">
    <source>
        <dbReference type="PROSITE" id="PS50975"/>
    </source>
</evidence>
<feature type="domain" description="N-acetyltransferase" evidence="5">
    <location>
        <begin position="116"/>
        <end position="266"/>
    </location>
</feature>
<dbReference type="Gene3D" id="3.30.470.20">
    <property type="entry name" value="ATP-grasp fold, B domain"/>
    <property type="match status" value="2"/>
</dbReference>
<comment type="caution">
    <text evidence="6">The sequence shown here is derived from an EMBL/GenBank/DDBJ whole genome shotgun (WGS) entry which is preliminary data.</text>
</comment>
<dbReference type="EMBL" id="JAZHOG010000001">
    <property type="protein sequence ID" value="MEJ8566064.1"/>
    <property type="molecule type" value="Genomic_DNA"/>
</dbReference>
<feature type="region of interest" description="Disordered" evidence="3">
    <location>
        <begin position="1"/>
        <end position="34"/>
    </location>
</feature>
<keyword evidence="1" id="KW-0464">Manganese</keyword>
<name>A0AAW9RAG8_9GAMM</name>
<dbReference type="InterPro" id="IPR011761">
    <property type="entry name" value="ATP-grasp"/>
</dbReference>
<dbReference type="GO" id="GO:0046872">
    <property type="term" value="F:metal ion binding"/>
    <property type="evidence" value="ECO:0007669"/>
    <property type="project" value="InterPro"/>
</dbReference>
<dbReference type="InterPro" id="IPR016181">
    <property type="entry name" value="Acyl_CoA_acyltransferase"/>
</dbReference>
<evidence type="ECO:0000259" key="5">
    <source>
        <dbReference type="PROSITE" id="PS51186"/>
    </source>
</evidence>
<dbReference type="Pfam" id="PF00583">
    <property type="entry name" value="Acetyltransf_1"/>
    <property type="match status" value="1"/>
</dbReference>
<dbReference type="GO" id="GO:0009432">
    <property type="term" value="P:SOS response"/>
    <property type="evidence" value="ECO:0007669"/>
    <property type="project" value="TreeGrafter"/>
</dbReference>
<keyword evidence="7" id="KW-1185">Reference proteome</keyword>
<sequence length="584" mass="65010">MTQRKPGNHRIERRSSPSGGTQVTEPLQHRGEPVEEDAVVDCGWGRLIFAHTFADIGRLVKTVRAERKGRRDLALYLRDPHVVLAQAPQELFLDPSHTFRLWLSNYLPGRIQPNGFDIRRLQTETDAEDIQRLLLSRNMVAPEPDFIWDQRRSRELTWFIAVDSDTDRAIGTVQGVDHKRAFNDPENGSSMWCLAVDPQARQPGIGRCLVARIADHYAARGRAFMDLSVMHDNDAVIRLYEKMGFVRIPAFSVKTKSAINEPLFTGPRPDTGLNPYARIIIDEARRRGVGVDILDAEHGYFQLSLGGRSIICRESLTELTTAIALSRCDNKRVTYRVVEQAGITVPRQQPAGEPDENHAFLRDCGRLVVKPARGEQGNGVSVNLSTPGELDAAVESARQACDEVLLEEYRKGRDLRVIVIDYRVVAAAIRLPPNVTGNGQLTIRELIDKQSRRRAAATDGESRIPQDAETERCVANAGYALDDVLEDGAVVDVRETANLHTGGTLHDVTDELSPTLRDVSIRCAKSLDMPVVGLDFIVPAAGSEDYVFIEANERPGLANHEPQPTAERFLDFLFPQTAVKLAEE</sequence>
<dbReference type="InterPro" id="IPR013651">
    <property type="entry name" value="ATP-grasp_RimK-type"/>
</dbReference>
<gene>
    <name evidence="6" type="primary">ngg</name>
    <name evidence="6" type="ORF">V3330_00395</name>
</gene>
<dbReference type="AlphaFoldDB" id="A0AAW9RAG8"/>
<keyword evidence="2" id="KW-0067">ATP-binding</keyword>
<dbReference type="PANTHER" id="PTHR21621">
    <property type="entry name" value="RIBOSOMAL PROTEIN S6 MODIFICATION PROTEIN"/>
    <property type="match status" value="1"/>
</dbReference>
<dbReference type="CDD" id="cd04301">
    <property type="entry name" value="NAT_SF"/>
    <property type="match status" value="1"/>
</dbReference>
<dbReference type="GO" id="GO:0016747">
    <property type="term" value="F:acyltransferase activity, transferring groups other than amino-acyl groups"/>
    <property type="evidence" value="ECO:0007669"/>
    <property type="project" value="InterPro"/>
</dbReference>
<dbReference type="GO" id="GO:0005524">
    <property type="term" value="F:ATP binding"/>
    <property type="evidence" value="ECO:0007669"/>
    <property type="project" value="UniProtKB-UniRule"/>
</dbReference>
<dbReference type="PROSITE" id="PS50975">
    <property type="entry name" value="ATP_GRASP"/>
    <property type="match status" value="1"/>
</dbReference>
<dbReference type="SUPFAM" id="SSF55729">
    <property type="entry name" value="Acyl-CoA N-acyltransferases (Nat)"/>
    <property type="match status" value="1"/>
</dbReference>
<evidence type="ECO:0000313" key="7">
    <source>
        <dbReference type="Proteomes" id="UP001359886"/>
    </source>
</evidence>
<dbReference type="Pfam" id="PF08443">
    <property type="entry name" value="RimK"/>
    <property type="match status" value="1"/>
</dbReference>
<dbReference type="InterPro" id="IPR000182">
    <property type="entry name" value="GNAT_dom"/>
</dbReference>
<dbReference type="PANTHER" id="PTHR21621:SF0">
    <property type="entry name" value="BETA-CITRYLGLUTAMATE SYNTHASE B-RELATED"/>
    <property type="match status" value="1"/>
</dbReference>
<evidence type="ECO:0000256" key="3">
    <source>
        <dbReference type="SAM" id="MobiDB-lite"/>
    </source>
</evidence>
<dbReference type="NCBIfam" id="TIGR03103">
    <property type="entry name" value="trio_acet_GNAT"/>
    <property type="match status" value="1"/>
</dbReference>
<dbReference type="InterPro" id="IPR017534">
    <property type="entry name" value="GNAT-acetyltransferase"/>
</dbReference>
<dbReference type="Proteomes" id="UP001359886">
    <property type="component" value="Unassembled WGS sequence"/>
</dbReference>
<protein>
    <submittedName>
        <fullName evidence="6">N-acetylglutaminylglutamine synthetase</fullName>
    </submittedName>
</protein>
<keyword evidence="2" id="KW-0547">Nucleotide-binding</keyword>
<dbReference type="SUPFAM" id="SSF56059">
    <property type="entry name" value="Glutathione synthetase ATP-binding domain-like"/>
    <property type="match status" value="1"/>
</dbReference>
<feature type="compositionally biased region" description="Polar residues" evidence="3">
    <location>
        <begin position="16"/>
        <end position="25"/>
    </location>
</feature>